<dbReference type="RefSeq" id="WP_078348342.1">
    <property type="nucleotide sequence ID" value="NZ_MBTF01000012.1"/>
</dbReference>
<dbReference type="OrthoDB" id="797125at2"/>
<sequence>MKRNLLSCIITVATIALVYTSCKKDAPDFGDNGGSTVSSKEVSRQIALNIAQSFYGGMGGFDLSDGMDQQINAVTPGRKKIVINSVNSGCGIGIDTTMNFSMDIDTMQMSINGRFKVSSTCVNGQPSSIAMYDSLLVSMITPSMAAKYNILQNLTVTSQDPANDAAKLTFSGIMNMKADLEYKTGSKPKMSTTFNYKLTSLVIDPVKDGDIISGSATFETVGNTPQGTWNYKGSIQFLGNHKVKITINGDVYTVDIQTGQIV</sequence>
<organism evidence="1 2">
    <name type="scientific">Mucilaginibacter pedocola</name>
    <dbReference type="NCBI Taxonomy" id="1792845"/>
    <lineage>
        <taxon>Bacteria</taxon>
        <taxon>Pseudomonadati</taxon>
        <taxon>Bacteroidota</taxon>
        <taxon>Sphingobacteriia</taxon>
        <taxon>Sphingobacteriales</taxon>
        <taxon>Sphingobacteriaceae</taxon>
        <taxon>Mucilaginibacter</taxon>
    </lineage>
</organism>
<reference evidence="1 2" key="1">
    <citation type="submission" date="2016-07" db="EMBL/GenBank/DDBJ databases">
        <title>Genomic analysis of zinc-resistant bacterium Mucilaginibacter pedocola TBZ30.</title>
        <authorList>
            <person name="Huang J."/>
            <person name="Tang J."/>
        </authorList>
    </citation>
    <scope>NUCLEOTIDE SEQUENCE [LARGE SCALE GENOMIC DNA]</scope>
    <source>
        <strain evidence="1 2">TBZ30</strain>
    </source>
</reference>
<evidence type="ECO:0000313" key="1">
    <source>
        <dbReference type="EMBL" id="OOQ59594.1"/>
    </source>
</evidence>
<dbReference type="STRING" id="1792845.BC343_05360"/>
<gene>
    <name evidence="1" type="ORF">BC343_05360</name>
</gene>
<evidence type="ECO:0000313" key="2">
    <source>
        <dbReference type="Proteomes" id="UP000189739"/>
    </source>
</evidence>
<protein>
    <submittedName>
        <fullName evidence="1">Uncharacterized protein</fullName>
    </submittedName>
</protein>
<accession>A0A1S9PF48</accession>
<proteinExistence type="predicted"/>
<dbReference type="EMBL" id="MBTF01000012">
    <property type="protein sequence ID" value="OOQ59594.1"/>
    <property type="molecule type" value="Genomic_DNA"/>
</dbReference>
<dbReference type="AlphaFoldDB" id="A0A1S9PF48"/>
<name>A0A1S9PF48_9SPHI</name>
<comment type="caution">
    <text evidence="1">The sequence shown here is derived from an EMBL/GenBank/DDBJ whole genome shotgun (WGS) entry which is preliminary data.</text>
</comment>
<dbReference type="Proteomes" id="UP000189739">
    <property type="component" value="Unassembled WGS sequence"/>
</dbReference>
<keyword evidence="2" id="KW-1185">Reference proteome</keyword>